<dbReference type="InterPro" id="IPR040976">
    <property type="entry name" value="Pkinase_fungal"/>
</dbReference>
<comment type="caution">
    <text evidence="3">The sequence shown here is derived from an EMBL/GenBank/DDBJ whole genome shotgun (WGS) entry which is preliminary data.</text>
</comment>
<gene>
    <name evidence="3" type="ORF">BGTH12_LOCUS5405</name>
</gene>
<dbReference type="AlphaFoldDB" id="A0A9W4D8U9"/>
<feature type="region of interest" description="Disordered" evidence="1">
    <location>
        <begin position="1"/>
        <end position="26"/>
    </location>
</feature>
<protein>
    <submittedName>
        <fullName evidence="3">BgTH12-05784</fullName>
    </submittedName>
</protein>
<accession>A0A9W4D8U9</accession>
<evidence type="ECO:0000313" key="4">
    <source>
        <dbReference type="Proteomes" id="UP000683417"/>
    </source>
</evidence>
<proteinExistence type="predicted"/>
<organism evidence="3 4">
    <name type="scientific">Blumeria graminis f. sp. triticale</name>
    <dbReference type="NCBI Taxonomy" id="1689686"/>
    <lineage>
        <taxon>Eukaryota</taxon>
        <taxon>Fungi</taxon>
        <taxon>Dikarya</taxon>
        <taxon>Ascomycota</taxon>
        <taxon>Pezizomycotina</taxon>
        <taxon>Leotiomycetes</taxon>
        <taxon>Erysiphales</taxon>
        <taxon>Erysiphaceae</taxon>
        <taxon>Blumeria</taxon>
    </lineage>
</organism>
<name>A0A9W4D8U9_BLUGR</name>
<sequence>MKRIEISSNTEGVSTDDTLRSGATPSTIINPQCTTTAVGVSGLKVENKRVRPGLKNLNIEPANLKDCEFTAIAITPCGRPAQKFRSELDVITGLKDVIKVHRSLFIDAKIIHREISLNSILLTHSDNVNELGGTFINLDQATFLIEGNAEPVEQIKMGALEFMAIEILSESPSLPWLSVKHTYCHDLESIFYVLLWMCICYGWANNKTSHRNVISKWHKKETEDIGFWKSIQMKEEKFENEFLPKFSPKFKGIKELVVRFWGILFYSDKELWTGAYKDHQTLYDPIIKAFDDAIEILKL</sequence>
<dbReference type="Proteomes" id="UP000683417">
    <property type="component" value="Unassembled WGS sequence"/>
</dbReference>
<evidence type="ECO:0000256" key="1">
    <source>
        <dbReference type="SAM" id="MobiDB-lite"/>
    </source>
</evidence>
<feature type="domain" description="Fungal-type protein kinase" evidence="2">
    <location>
        <begin position="51"/>
        <end position="198"/>
    </location>
</feature>
<dbReference type="EMBL" id="CAJHIT010000008">
    <property type="protein sequence ID" value="CAD6504047.1"/>
    <property type="molecule type" value="Genomic_DNA"/>
</dbReference>
<dbReference type="Pfam" id="PF17667">
    <property type="entry name" value="Pkinase_fungal"/>
    <property type="match status" value="1"/>
</dbReference>
<reference evidence="3" key="1">
    <citation type="submission" date="2020-10" db="EMBL/GenBank/DDBJ databases">
        <authorList>
            <person name="Muller C M."/>
        </authorList>
    </citation>
    <scope>NUCLEOTIDE SEQUENCE</scope>
    <source>
        <strain evidence="3">THUN-12</strain>
    </source>
</reference>
<dbReference type="PANTHER" id="PTHR38248:SF2">
    <property type="entry name" value="FUNK1 11"/>
    <property type="match status" value="1"/>
</dbReference>
<evidence type="ECO:0000259" key="2">
    <source>
        <dbReference type="Pfam" id="PF17667"/>
    </source>
</evidence>
<evidence type="ECO:0000313" key="3">
    <source>
        <dbReference type="EMBL" id="CAD6504047.1"/>
    </source>
</evidence>
<dbReference type="PANTHER" id="PTHR38248">
    <property type="entry name" value="FUNK1 6"/>
    <property type="match status" value="1"/>
</dbReference>